<keyword evidence="15" id="KW-1185">Reference proteome</keyword>
<evidence type="ECO:0000256" key="5">
    <source>
        <dbReference type="ARBA" id="ARBA00023015"/>
    </source>
</evidence>
<accession>A0A1V9ZE80</accession>
<dbReference type="Pfam" id="PF08123">
    <property type="entry name" value="DOT1"/>
    <property type="match status" value="1"/>
</dbReference>
<gene>
    <name evidence="14" type="ORF">THRCLA_07325</name>
</gene>
<sequence>MDTYPSAYGGLASVFKHEELRAVSPRLSRRYRVKSQSELEIHEANLRESISEESVSGRWSTEEQNAFIEGLTLYGKDWKKIALMIPTRTLMQIRTHAQKYFKKLEKEEKIKDAKNNLGSDDCILKQSQWNLIGDELLTDFDYDKRQLTGERRHRSSSVPSPATDGRRDSDPRHGLVKGKLSKPSPPKNSTKRSGRWTKEEEDYATRLINDFDKGILPLPDGILLRMFLAKTLQCDPMRISKKFAGVLPKSKQTYVRNLSVIDTMSYQEQLQNRRELAALEHQFFIATNQISPPEIASLPPNEREEVDDTLQEDDIDFLLQCSNPEQTPVAQLDLFKVSPMVCSPPALGNRRNSLEAKERRLHVEIEDIADMKMSETLLPTKEGNYPLYSPIKHGNEDNTIDIAAIFHSLYQDYDFQVARQISKTERKANGYISTTLTYGEIEFIHFQALFETLMTTHDVLTKPGGTFLDIGCGTGRPVFAAALLHDFDACIGYEILEGLAAIAQIITSNWQRVKKSLNALKKRTRIEICHEDATQIEWPAADVIFCNSTCFDDRLMRAITKQALVSLKKGGMIITATKQLQLNDETRKHIGLVQKYKMQGNWGIATMYMYKRVG</sequence>
<dbReference type="FunFam" id="1.10.10.60:FF:000151">
    <property type="entry name" value="histone H2A deubiquitinase MYSM1 isoform X2"/>
    <property type="match status" value="1"/>
</dbReference>
<dbReference type="PROSITE" id="PS51294">
    <property type="entry name" value="HTH_MYB"/>
    <property type="match status" value="1"/>
</dbReference>
<dbReference type="STRING" id="74557.A0A1V9ZE80"/>
<keyword evidence="2" id="KW-0479">Metal-binding</keyword>
<dbReference type="PANTHER" id="PTHR35213">
    <property type="entry name" value="RING-TYPE DOMAIN-CONTAINING PROTEIN-RELATED"/>
    <property type="match status" value="1"/>
</dbReference>
<dbReference type="CDD" id="cd02440">
    <property type="entry name" value="AdoMet_MTases"/>
    <property type="match status" value="1"/>
</dbReference>
<keyword evidence="8" id="KW-0804">Transcription</keyword>
<dbReference type="InterPro" id="IPR009057">
    <property type="entry name" value="Homeodomain-like_sf"/>
</dbReference>
<dbReference type="AlphaFoldDB" id="A0A1V9ZE80"/>
<keyword evidence="9" id="KW-0539">Nucleus</keyword>
<protein>
    <submittedName>
        <fullName evidence="14">Uncharacterized protein</fullName>
    </submittedName>
</protein>
<feature type="region of interest" description="Disordered" evidence="10">
    <location>
        <begin position="148"/>
        <end position="199"/>
    </location>
</feature>
<dbReference type="GO" id="GO:0031151">
    <property type="term" value="F:histone H3K79 methyltransferase activity"/>
    <property type="evidence" value="ECO:0007669"/>
    <property type="project" value="InterPro"/>
</dbReference>
<evidence type="ECO:0000256" key="3">
    <source>
        <dbReference type="ARBA" id="ARBA00022801"/>
    </source>
</evidence>
<dbReference type="GO" id="GO:0006508">
    <property type="term" value="P:proteolysis"/>
    <property type="evidence" value="ECO:0007669"/>
    <property type="project" value="UniProtKB-KW"/>
</dbReference>
<keyword evidence="5" id="KW-0805">Transcription regulation</keyword>
<comment type="caution">
    <text evidence="14">The sequence shown here is derived from an EMBL/GenBank/DDBJ whole genome shotgun (WGS) entry which is preliminary data.</text>
</comment>
<feature type="domain" description="HTH myb-type" evidence="13">
    <location>
        <begin position="57"/>
        <end position="105"/>
    </location>
</feature>
<evidence type="ECO:0000256" key="9">
    <source>
        <dbReference type="ARBA" id="ARBA00023242"/>
    </source>
</evidence>
<dbReference type="InterPro" id="IPR017884">
    <property type="entry name" value="SANT_dom"/>
</dbReference>
<dbReference type="Pfam" id="PF00249">
    <property type="entry name" value="Myb_DNA-binding"/>
    <property type="match status" value="1"/>
</dbReference>
<evidence type="ECO:0000256" key="10">
    <source>
        <dbReference type="SAM" id="MobiDB-lite"/>
    </source>
</evidence>
<feature type="compositionally biased region" description="Basic and acidic residues" evidence="10">
    <location>
        <begin position="164"/>
        <end position="173"/>
    </location>
</feature>
<dbReference type="PROSITE" id="PS50090">
    <property type="entry name" value="MYB_LIKE"/>
    <property type="match status" value="1"/>
</dbReference>
<dbReference type="InterPro" id="IPR025789">
    <property type="entry name" value="DOT1_dom"/>
</dbReference>
<dbReference type="SUPFAM" id="SSF46689">
    <property type="entry name" value="Homeodomain-like"/>
    <property type="match status" value="1"/>
</dbReference>
<dbReference type="GO" id="GO:0046872">
    <property type="term" value="F:metal ion binding"/>
    <property type="evidence" value="ECO:0007669"/>
    <property type="project" value="UniProtKB-KW"/>
</dbReference>
<organism evidence="14 15">
    <name type="scientific">Thraustotheca clavata</name>
    <dbReference type="NCBI Taxonomy" id="74557"/>
    <lineage>
        <taxon>Eukaryota</taxon>
        <taxon>Sar</taxon>
        <taxon>Stramenopiles</taxon>
        <taxon>Oomycota</taxon>
        <taxon>Saprolegniomycetes</taxon>
        <taxon>Saprolegniales</taxon>
        <taxon>Achlyaceae</taxon>
        <taxon>Thraustotheca</taxon>
    </lineage>
</organism>
<evidence type="ECO:0000259" key="13">
    <source>
        <dbReference type="PROSITE" id="PS51294"/>
    </source>
</evidence>
<evidence type="ECO:0000259" key="11">
    <source>
        <dbReference type="PROSITE" id="PS50090"/>
    </source>
</evidence>
<dbReference type="SMART" id="SM00717">
    <property type="entry name" value="SANT"/>
    <property type="match status" value="1"/>
</dbReference>
<evidence type="ECO:0000313" key="14">
    <source>
        <dbReference type="EMBL" id="OQR96303.1"/>
    </source>
</evidence>
<keyword evidence="7" id="KW-0238">DNA-binding</keyword>
<dbReference type="Gene3D" id="3.40.50.150">
    <property type="entry name" value="Vaccinia Virus protein VP39"/>
    <property type="match status" value="1"/>
</dbReference>
<evidence type="ECO:0000256" key="7">
    <source>
        <dbReference type="ARBA" id="ARBA00023125"/>
    </source>
</evidence>
<evidence type="ECO:0000256" key="4">
    <source>
        <dbReference type="ARBA" id="ARBA00022833"/>
    </source>
</evidence>
<evidence type="ECO:0000256" key="2">
    <source>
        <dbReference type="ARBA" id="ARBA00022723"/>
    </source>
</evidence>
<keyword evidence="4" id="KW-0862">Zinc</keyword>
<dbReference type="InterPro" id="IPR029063">
    <property type="entry name" value="SAM-dependent_MTases_sf"/>
</dbReference>
<evidence type="ECO:0000313" key="15">
    <source>
        <dbReference type="Proteomes" id="UP000243217"/>
    </source>
</evidence>
<dbReference type="GO" id="GO:0003677">
    <property type="term" value="F:DNA binding"/>
    <property type="evidence" value="ECO:0007669"/>
    <property type="project" value="UniProtKB-KW"/>
</dbReference>
<dbReference type="Gene3D" id="1.10.10.60">
    <property type="entry name" value="Homeodomain-like"/>
    <property type="match status" value="1"/>
</dbReference>
<dbReference type="Proteomes" id="UP000243217">
    <property type="component" value="Unassembled WGS sequence"/>
</dbReference>
<dbReference type="InterPro" id="IPR017930">
    <property type="entry name" value="Myb_dom"/>
</dbReference>
<keyword evidence="3" id="KW-0378">Hydrolase</keyword>
<dbReference type="InterPro" id="IPR006447">
    <property type="entry name" value="Myb_dom_plants"/>
</dbReference>
<dbReference type="PROSITE" id="PS51293">
    <property type="entry name" value="SANT"/>
    <property type="match status" value="1"/>
</dbReference>
<proteinExistence type="predicted"/>
<evidence type="ECO:0000256" key="1">
    <source>
        <dbReference type="ARBA" id="ARBA00022670"/>
    </source>
</evidence>
<name>A0A1V9ZE80_9STRA</name>
<keyword evidence="1" id="KW-0645">Protease</keyword>
<evidence type="ECO:0000256" key="6">
    <source>
        <dbReference type="ARBA" id="ARBA00023049"/>
    </source>
</evidence>
<feature type="domain" description="SANT" evidence="12">
    <location>
        <begin position="54"/>
        <end position="109"/>
    </location>
</feature>
<dbReference type="OrthoDB" id="118550at2759"/>
<dbReference type="SUPFAM" id="SSF53335">
    <property type="entry name" value="S-adenosyl-L-methionine-dependent methyltransferases"/>
    <property type="match status" value="1"/>
</dbReference>
<evidence type="ECO:0000259" key="12">
    <source>
        <dbReference type="PROSITE" id="PS51293"/>
    </source>
</evidence>
<keyword evidence="6" id="KW-0482">Metalloprotease</keyword>
<dbReference type="NCBIfam" id="TIGR01557">
    <property type="entry name" value="myb_SHAQKYF"/>
    <property type="match status" value="1"/>
</dbReference>
<dbReference type="EMBL" id="JNBS01001978">
    <property type="protein sequence ID" value="OQR96303.1"/>
    <property type="molecule type" value="Genomic_DNA"/>
</dbReference>
<dbReference type="GO" id="GO:0008237">
    <property type="term" value="F:metallopeptidase activity"/>
    <property type="evidence" value="ECO:0007669"/>
    <property type="project" value="UniProtKB-KW"/>
</dbReference>
<feature type="domain" description="Myb-like" evidence="11">
    <location>
        <begin position="51"/>
        <end position="101"/>
    </location>
</feature>
<reference evidence="14 15" key="1">
    <citation type="journal article" date="2014" name="Genome Biol. Evol.">
        <title>The secreted proteins of Achlya hypogyna and Thraustotheca clavata identify the ancestral oomycete secretome and reveal gene acquisitions by horizontal gene transfer.</title>
        <authorList>
            <person name="Misner I."/>
            <person name="Blouin N."/>
            <person name="Leonard G."/>
            <person name="Richards T.A."/>
            <person name="Lane C.E."/>
        </authorList>
    </citation>
    <scope>NUCLEOTIDE SEQUENCE [LARGE SCALE GENOMIC DNA]</scope>
    <source>
        <strain evidence="14 15">ATCC 34112</strain>
    </source>
</reference>
<dbReference type="InterPro" id="IPR001005">
    <property type="entry name" value="SANT/Myb"/>
</dbReference>
<dbReference type="CDD" id="cd00167">
    <property type="entry name" value="SANT"/>
    <property type="match status" value="1"/>
</dbReference>
<evidence type="ECO:0000256" key="8">
    <source>
        <dbReference type="ARBA" id="ARBA00023163"/>
    </source>
</evidence>